<dbReference type="Pfam" id="PF00648">
    <property type="entry name" value="Peptidase_C2"/>
    <property type="match status" value="1"/>
</dbReference>
<evidence type="ECO:0000313" key="9">
    <source>
        <dbReference type="EMBL" id="RNA24107.1"/>
    </source>
</evidence>
<feature type="region of interest" description="Disordered" evidence="7">
    <location>
        <begin position="31"/>
        <end position="69"/>
    </location>
</feature>
<evidence type="ECO:0000259" key="8">
    <source>
        <dbReference type="PROSITE" id="PS50203"/>
    </source>
</evidence>
<gene>
    <name evidence="9" type="ORF">BpHYR1_008932</name>
</gene>
<sequence length="526" mass="61038">MGDKCSKIEENNKIFVPANNNLERNNDIDCKNESLSEDEESCEASSQFPNIKRTPSSPIISDSENESEENQILVFRNDEDASDLSDDDQKETVKSRLFNNAEIKLFKDQDIRRIREDAEAFHDPYFRPNVKVLSPTINTDLASSLVKSFACKNTFDLSELDSLIKWERCAVISYHNRSALQLQNEFVLNENGTPLPKNFSLYDYVNYFSIHDIFQGVLGDCFMIAAIMGITYNKELLSHVIPRDNACKKNMNIGAYHFRFWQLGEWYDIVIDDYLPVNKNYDLFFTRNLTYQNEFWIPLFEKAVAKFVGSYDLLHGGLLSNSSLFLSGGIHDNYYTDISMLVTNKQPIISETARKIFRFINEEFDNKPDSVVPTVDELFEILKFASKRKDLVGCYQLNDRIAEMFGIFDKHQYLVSEVDQVKGIRYIKIHNPHNKIDDIKKKQSYQKLESMLKSVGLWTTYPGEFFMTYEDFIKCFEGITIVNLLPEKEISTDKINSILAKKSTLFTQWKIDTAKSFLYPKQHIII</sequence>
<evidence type="ECO:0000256" key="5">
    <source>
        <dbReference type="PIRSR" id="PIRSR622684-1"/>
    </source>
</evidence>
<dbReference type="OrthoDB" id="6512976at2759"/>
<evidence type="ECO:0000256" key="2">
    <source>
        <dbReference type="ARBA" id="ARBA00022670"/>
    </source>
</evidence>
<accession>A0A3M7RL34</accession>
<dbReference type="Proteomes" id="UP000276133">
    <property type="component" value="Unassembled WGS sequence"/>
</dbReference>
<proteinExistence type="inferred from homology"/>
<dbReference type="InterPro" id="IPR022684">
    <property type="entry name" value="Calpain_cysteine_protease"/>
</dbReference>
<protein>
    <submittedName>
        <fullName evidence="9">Calpain</fullName>
    </submittedName>
</protein>
<comment type="caution">
    <text evidence="9">The sequence shown here is derived from an EMBL/GenBank/DDBJ whole genome shotgun (WGS) entry which is preliminary data.</text>
</comment>
<dbReference type="GO" id="GO:0005737">
    <property type="term" value="C:cytoplasm"/>
    <property type="evidence" value="ECO:0007669"/>
    <property type="project" value="TreeGrafter"/>
</dbReference>
<keyword evidence="3 6" id="KW-0378">Hydrolase</keyword>
<feature type="active site" evidence="5 6">
    <location>
        <position position="411"/>
    </location>
</feature>
<dbReference type="PANTHER" id="PTHR10183">
    <property type="entry name" value="CALPAIN"/>
    <property type="match status" value="1"/>
</dbReference>
<name>A0A3M7RL34_BRAPC</name>
<dbReference type="Gene3D" id="3.90.70.10">
    <property type="entry name" value="Cysteine proteinases"/>
    <property type="match status" value="1"/>
</dbReference>
<dbReference type="STRING" id="10195.A0A3M7RL34"/>
<dbReference type="EMBL" id="REGN01003168">
    <property type="protein sequence ID" value="RNA24107.1"/>
    <property type="molecule type" value="Genomic_DNA"/>
</dbReference>
<keyword evidence="10" id="KW-1185">Reference proteome</keyword>
<dbReference type="AlphaFoldDB" id="A0A3M7RL34"/>
<dbReference type="InterPro" id="IPR038765">
    <property type="entry name" value="Papain-like_cys_pep_sf"/>
</dbReference>
<organism evidence="9 10">
    <name type="scientific">Brachionus plicatilis</name>
    <name type="common">Marine rotifer</name>
    <name type="synonym">Brachionus muelleri</name>
    <dbReference type="NCBI Taxonomy" id="10195"/>
    <lineage>
        <taxon>Eukaryota</taxon>
        <taxon>Metazoa</taxon>
        <taxon>Spiralia</taxon>
        <taxon>Gnathifera</taxon>
        <taxon>Rotifera</taxon>
        <taxon>Eurotatoria</taxon>
        <taxon>Monogononta</taxon>
        <taxon>Pseudotrocha</taxon>
        <taxon>Ploima</taxon>
        <taxon>Brachionidae</taxon>
        <taxon>Brachionus</taxon>
    </lineage>
</organism>
<feature type="active site" evidence="5 6">
    <location>
        <position position="221"/>
    </location>
</feature>
<dbReference type="SUPFAM" id="SSF54001">
    <property type="entry name" value="Cysteine proteinases"/>
    <property type="match status" value="1"/>
</dbReference>
<keyword evidence="4 6" id="KW-0788">Thiol protease</keyword>
<reference evidence="9 10" key="1">
    <citation type="journal article" date="2018" name="Sci. Rep.">
        <title>Genomic signatures of local adaptation to the degree of environmental predictability in rotifers.</title>
        <authorList>
            <person name="Franch-Gras L."/>
            <person name="Hahn C."/>
            <person name="Garcia-Roger E.M."/>
            <person name="Carmona M.J."/>
            <person name="Serra M."/>
            <person name="Gomez A."/>
        </authorList>
    </citation>
    <scope>NUCLEOTIDE SEQUENCE [LARGE SCALE GENOMIC DNA]</scope>
    <source>
        <strain evidence="9">HYR1</strain>
    </source>
</reference>
<evidence type="ECO:0000313" key="10">
    <source>
        <dbReference type="Proteomes" id="UP000276133"/>
    </source>
</evidence>
<dbReference type="GO" id="GO:0006508">
    <property type="term" value="P:proteolysis"/>
    <property type="evidence" value="ECO:0007669"/>
    <property type="project" value="UniProtKB-KW"/>
</dbReference>
<evidence type="ECO:0000256" key="6">
    <source>
        <dbReference type="PROSITE-ProRule" id="PRU00239"/>
    </source>
</evidence>
<evidence type="ECO:0000256" key="4">
    <source>
        <dbReference type="ARBA" id="ARBA00022807"/>
    </source>
</evidence>
<evidence type="ECO:0000256" key="1">
    <source>
        <dbReference type="ARBA" id="ARBA00007623"/>
    </source>
</evidence>
<feature type="active site" evidence="5 6">
    <location>
        <position position="431"/>
    </location>
</feature>
<evidence type="ECO:0000256" key="3">
    <source>
        <dbReference type="ARBA" id="ARBA00022801"/>
    </source>
</evidence>
<dbReference type="InterPro" id="IPR001300">
    <property type="entry name" value="Peptidase_C2_calpain_cat"/>
</dbReference>
<dbReference type="PRINTS" id="PR00704">
    <property type="entry name" value="CALPAIN"/>
</dbReference>
<comment type="similarity">
    <text evidence="1">Belongs to the peptidase C2 family.</text>
</comment>
<dbReference type="SMART" id="SM00230">
    <property type="entry name" value="CysPc"/>
    <property type="match status" value="1"/>
</dbReference>
<dbReference type="PROSITE" id="PS50203">
    <property type="entry name" value="CALPAIN_CAT"/>
    <property type="match status" value="1"/>
</dbReference>
<keyword evidence="2 6" id="KW-0645">Protease</keyword>
<dbReference type="PANTHER" id="PTHR10183:SF379">
    <property type="entry name" value="CALPAIN-5"/>
    <property type="match status" value="1"/>
</dbReference>
<evidence type="ECO:0000256" key="7">
    <source>
        <dbReference type="SAM" id="MobiDB-lite"/>
    </source>
</evidence>
<dbReference type="GO" id="GO:0004198">
    <property type="term" value="F:calcium-dependent cysteine-type endopeptidase activity"/>
    <property type="evidence" value="ECO:0007669"/>
    <property type="project" value="InterPro"/>
</dbReference>
<feature type="domain" description="Calpain catalytic" evidence="8">
    <location>
        <begin position="120"/>
        <end position="485"/>
    </location>
</feature>